<evidence type="ECO:0000256" key="12">
    <source>
        <dbReference type="RuleBase" id="RU367103"/>
    </source>
</evidence>
<name>A0A0V0QN71_PSEPJ</name>
<evidence type="ECO:0000256" key="9">
    <source>
        <dbReference type="ARBA" id="ARBA00048165"/>
    </source>
</evidence>
<evidence type="ECO:0000256" key="7">
    <source>
        <dbReference type="ARBA" id="ARBA00022771"/>
    </source>
</evidence>
<dbReference type="PANTHER" id="PTHR12998">
    <property type="entry name" value="TRNA:M(4)X MODIFICATION ENZYME TRM13 HOMOLOG"/>
    <property type="match status" value="1"/>
</dbReference>
<dbReference type="EMBL" id="LDAU01000126">
    <property type="protein sequence ID" value="KRX03801.1"/>
    <property type="molecule type" value="Genomic_DNA"/>
</dbReference>
<keyword evidence="6 12" id="KW-0479">Metal-binding</keyword>
<keyword evidence="8 12" id="KW-0862">Zinc</keyword>
<evidence type="ECO:0000256" key="5">
    <source>
        <dbReference type="ARBA" id="ARBA00022694"/>
    </source>
</evidence>
<evidence type="ECO:0000256" key="11">
    <source>
        <dbReference type="ARBA" id="ARBA00049393"/>
    </source>
</evidence>
<evidence type="ECO:0000256" key="2">
    <source>
        <dbReference type="ARBA" id="ARBA00022603"/>
    </source>
</evidence>
<dbReference type="GO" id="GO:0030488">
    <property type="term" value="P:tRNA methylation"/>
    <property type="evidence" value="ECO:0007669"/>
    <property type="project" value="InterPro"/>
</dbReference>
<dbReference type="PANTHER" id="PTHR12998:SF0">
    <property type="entry name" value="TRNA:M(4)X MODIFICATION ENZYME TRM13 HOMOLOG"/>
    <property type="match status" value="1"/>
</dbReference>
<keyword evidence="16" id="KW-1185">Reference proteome</keyword>
<evidence type="ECO:0000256" key="13">
    <source>
        <dbReference type="SAM" id="Coils"/>
    </source>
</evidence>
<protein>
    <recommendedName>
        <fullName evidence="12">tRNA:m(4)X modification enzyme TRM13</fullName>
        <ecNumber evidence="12">2.1.1.225</ecNumber>
    </recommendedName>
</protein>
<comment type="catalytic activity">
    <reaction evidence="9 12">
        <text>cytidine(4) in tRNA(Pro) + S-adenosyl-L-methionine = 2'-O-methylcytidine(4) in tRNA(Pro) + S-adenosyl-L-homocysteine + H(+)</text>
        <dbReference type="Rhea" id="RHEA:32767"/>
        <dbReference type="Rhea" id="RHEA-COMP:10397"/>
        <dbReference type="Rhea" id="RHEA-COMP:10398"/>
        <dbReference type="ChEBI" id="CHEBI:15378"/>
        <dbReference type="ChEBI" id="CHEBI:57856"/>
        <dbReference type="ChEBI" id="CHEBI:59789"/>
        <dbReference type="ChEBI" id="CHEBI:74495"/>
        <dbReference type="ChEBI" id="CHEBI:82748"/>
        <dbReference type="EC" id="2.1.1.225"/>
    </reaction>
</comment>
<keyword evidence="13" id="KW-0175">Coiled coil</keyword>
<dbReference type="EC" id="2.1.1.225" evidence="12"/>
<dbReference type="InParanoid" id="A0A0V0QN71"/>
<dbReference type="PROSITE" id="PS51800">
    <property type="entry name" value="ZF_CHHC_U11_48K"/>
    <property type="match status" value="1"/>
</dbReference>
<evidence type="ECO:0000313" key="15">
    <source>
        <dbReference type="EMBL" id="KRX03801.1"/>
    </source>
</evidence>
<evidence type="ECO:0000256" key="10">
    <source>
        <dbReference type="ARBA" id="ARBA00048635"/>
    </source>
</evidence>
<evidence type="ECO:0000313" key="16">
    <source>
        <dbReference type="Proteomes" id="UP000054937"/>
    </source>
</evidence>
<accession>A0A0V0QN71</accession>
<dbReference type="InterPro" id="IPR021721">
    <property type="entry name" value="Znf_CCCH-type_TRM13"/>
</dbReference>
<dbReference type="InterPro" id="IPR039044">
    <property type="entry name" value="Trm13"/>
</dbReference>
<dbReference type="GO" id="GO:0008270">
    <property type="term" value="F:zinc ion binding"/>
    <property type="evidence" value="ECO:0007669"/>
    <property type="project" value="UniProtKB-KW"/>
</dbReference>
<keyword evidence="4 12" id="KW-0949">S-adenosyl-L-methionine</keyword>
<evidence type="ECO:0000256" key="1">
    <source>
        <dbReference type="ARBA" id="ARBA00005265"/>
    </source>
</evidence>
<dbReference type="OMA" id="TIATCCH"/>
<evidence type="ECO:0000256" key="3">
    <source>
        <dbReference type="ARBA" id="ARBA00022679"/>
    </source>
</evidence>
<gene>
    <name evidence="15" type="ORF">PPERSA_04309</name>
</gene>
<dbReference type="Pfam" id="PF05253">
    <property type="entry name" value="zf-U11-48K"/>
    <property type="match status" value="1"/>
</dbReference>
<feature type="domain" description="CHHC U11-48K-type" evidence="14">
    <location>
        <begin position="48"/>
        <end position="75"/>
    </location>
</feature>
<feature type="coiled-coil region" evidence="13">
    <location>
        <begin position="110"/>
        <end position="155"/>
    </location>
</feature>
<comment type="catalytic activity">
    <reaction evidence="11 12">
        <text>adenosine(4) in tRNA(His) + S-adenosyl-L-methionine = 2'-O-methyladenosine(4) in tRNA(His) + S-adenosyl-L-homocysteine + H(+)</text>
        <dbReference type="Rhea" id="RHEA:43196"/>
        <dbReference type="Rhea" id="RHEA-COMP:10401"/>
        <dbReference type="Rhea" id="RHEA-COMP:10402"/>
        <dbReference type="ChEBI" id="CHEBI:15378"/>
        <dbReference type="ChEBI" id="CHEBI:57856"/>
        <dbReference type="ChEBI" id="CHEBI:59789"/>
        <dbReference type="ChEBI" id="CHEBI:74411"/>
        <dbReference type="ChEBI" id="CHEBI:74477"/>
        <dbReference type="EC" id="2.1.1.225"/>
    </reaction>
</comment>
<evidence type="ECO:0000259" key="14">
    <source>
        <dbReference type="PROSITE" id="PS51800"/>
    </source>
</evidence>
<comment type="catalytic activity">
    <reaction evidence="10 12">
        <text>cytidine(4) in tRNA(Gly)(GCC) + S-adenosyl-L-methionine = 2'-O-methylcytidine(4) in tRNA(Gly)(GCC) + S-adenosyl-L-homocysteine + H(+)</text>
        <dbReference type="Rhea" id="RHEA:43192"/>
        <dbReference type="Rhea" id="RHEA-COMP:10399"/>
        <dbReference type="Rhea" id="RHEA-COMP:10400"/>
        <dbReference type="ChEBI" id="CHEBI:15378"/>
        <dbReference type="ChEBI" id="CHEBI:57856"/>
        <dbReference type="ChEBI" id="CHEBI:59789"/>
        <dbReference type="ChEBI" id="CHEBI:74495"/>
        <dbReference type="ChEBI" id="CHEBI:82748"/>
        <dbReference type="EC" id="2.1.1.225"/>
    </reaction>
</comment>
<reference evidence="15 16" key="1">
    <citation type="journal article" date="2015" name="Sci. Rep.">
        <title>Genome of the facultative scuticociliatosis pathogen Pseudocohnilembus persalinus provides insight into its virulence through horizontal gene transfer.</title>
        <authorList>
            <person name="Xiong J."/>
            <person name="Wang G."/>
            <person name="Cheng J."/>
            <person name="Tian M."/>
            <person name="Pan X."/>
            <person name="Warren A."/>
            <person name="Jiang C."/>
            <person name="Yuan D."/>
            <person name="Miao W."/>
        </authorList>
    </citation>
    <scope>NUCLEOTIDE SEQUENCE [LARGE SCALE GENOMIC DNA]</scope>
    <source>
        <strain evidence="15">36N120E</strain>
    </source>
</reference>
<dbReference type="Pfam" id="PF05206">
    <property type="entry name" value="TRM13"/>
    <property type="match status" value="1"/>
</dbReference>
<comment type="function">
    <text evidence="12">tRNA methylase which 2'-O-methylates cytidine(4) in tRNA(Pro) and tRNA(Gly)(GCC), and adenosine(4) in tRNA(His).</text>
</comment>
<dbReference type="Pfam" id="PF11722">
    <property type="entry name" value="zf-TRM13_CCCH"/>
    <property type="match status" value="1"/>
</dbReference>
<proteinExistence type="inferred from homology"/>
<keyword evidence="3 12" id="KW-0808">Transferase</keyword>
<dbReference type="Proteomes" id="UP000054937">
    <property type="component" value="Unassembled WGS sequence"/>
</dbReference>
<comment type="similarity">
    <text evidence="1 12">Belongs to the methyltransferase TRM13 family.</text>
</comment>
<dbReference type="InterPro" id="IPR007871">
    <property type="entry name" value="Methyltransferase_TRM13"/>
</dbReference>
<dbReference type="AlphaFoldDB" id="A0A0V0QN71"/>
<comment type="caution">
    <text evidence="15">The sequence shown here is derived from an EMBL/GenBank/DDBJ whole genome shotgun (WGS) entry which is preliminary data.</text>
</comment>
<evidence type="ECO:0000256" key="4">
    <source>
        <dbReference type="ARBA" id="ARBA00022691"/>
    </source>
</evidence>
<sequence>MGISIKNLQQNIDHCQYFLKKKNRFCNQKPKTQEEYCNQHKLESKSVILTCPYDKSHQILKEKYEQHIKKQNSEIKIKDMLKQESQDLKDILLKIPFIFDQMCQEYFEYLKQLENQKFQLHNKFENLTQLKDYLLDLEEKEEEQTYDEIQEQKLKDQQLFGNQNNQINYQQQNDSENTISQNQILNKKHTHQCQMLIKQLEQNKLVNNEYCYIEFGAGKGLLSSELAALFENKYKFTNSKHILIEREGRKHSYDKLHRKNQNWLRITTDIVNYKINQSDLNVSQDGENMNKLNIVGISKHMCGQATDLTINSLLNIKSKQELQNDQNKTNITNNCFFQGLMIATCCHQLCSIHNYGNAQKIIDFGIQKQFINIFFHISSWYLSVIKQQNYKSEMQKKYQVIDQFIEIHKNQQTKQNNNKNIPEFFEILDNNQKLLFGKMVKKIIDIGRILYLVQELNKQNDKQCKIQLLKYCSDKFSLENFIILMS</sequence>
<evidence type="ECO:0000256" key="6">
    <source>
        <dbReference type="ARBA" id="ARBA00022723"/>
    </source>
</evidence>
<evidence type="ECO:0000256" key="8">
    <source>
        <dbReference type="ARBA" id="ARBA00022833"/>
    </source>
</evidence>
<dbReference type="OrthoDB" id="298847at2759"/>
<organism evidence="15 16">
    <name type="scientific">Pseudocohnilembus persalinus</name>
    <name type="common">Ciliate</name>
    <dbReference type="NCBI Taxonomy" id="266149"/>
    <lineage>
        <taxon>Eukaryota</taxon>
        <taxon>Sar</taxon>
        <taxon>Alveolata</taxon>
        <taxon>Ciliophora</taxon>
        <taxon>Intramacronucleata</taxon>
        <taxon>Oligohymenophorea</taxon>
        <taxon>Scuticociliatia</taxon>
        <taxon>Philasterida</taxon>
        <taxon>Pseudocohnilembidae</taxon>
        <taxon>Pseudocohnilembus</taxon>
    </lineage>
</organism>
<dbReference type="GO" id="GO:0106050">
    <property type="term" value="F:tRNA 2'-O-methyltransferase activity"/>
    <property type="evidence" value="ECO:0007669"/>
    <property type="project" value="UniProtKB-UniRule"/>
</dbReference>
<keyword evidence="5 12" id="KW-0819">tRNA processing</keyword>
<dbReference type="InterPro" id="IPR022776">
    <property type="entry name" value="TRM13/UPF0224_CHHC_Znf_dom"/>
</dbReference>
<keyword evidence="2 12" id="KW-0489">Methyltransferase</keyword>
<keyword evidence="7 12" id="KW-0863">Zinc-finger</keyword>